<evidence type="ECO:0000313" key="2">
    <source>
        <dbReference type="Proteomes" id="UP000018461"/>
    </source>
</evidence>
<name>G9WMN6_9FIRM</name>
<dbReference type="SUPFAM" id="SSF53706">
    <property type="entry name" value="Formate dehydrogenase/DMSO reductase, domains 1-3"/>
    <property type="match status" value="1"/>
</dbReference>
<dbReference type="STRING" id="796943.HMPREF9625_00619"/>
<dbReference type="SUPFAM" id="SSF160148">
    <property type="entry name" value="CPE0013-like"/>
    <property type="match status" value="1"/>
</dbReference>
<proteinExistence type="predicted"/>
<dbReference type="EMBL" id="AFZC02000003">
    <property type="protein sequence ID" value="EHL11789.1"/>
    <property type="molecule type" value="Genomic_DNA"/>
</dbReference>
<gene>
    <name evidence="1" type="ORF">HMPREF9625_00619</name>
</gene>
<dbReference type="PANTHER" id="PTHR39450:SF1">
    <property type="entry name" value="DUF1667 DOMAIN-CONTAINING PROTEIN"/>
    <property type="match status" value="1"/>
</dbReference>
<dbReference type="PATRIC" id="fig|796943.3.peg.1015"/>
<organism evidence="1 2">
    <name type="scientific">Oribacterium parvum ACB1</name>
    <dbReference type="NCBI Taxonomy" id="796943"/>
    <lineage>
        <taxon>Bacteria</taxon>
        <taxon>Bacillati</taxon>
        <taxon>Bacillota</taxon>
        <taxon>Clostridia</taxon>
        <taxon>Lachnospirales</taxon>
        <taxon>Lachnospiraceae</taxon>
        <taxon>Oribacterium</taxon>
    </lineage>
</organism>
<dbReference type="Proteomes" id="UP000018461">
    <property type="component" value="Unassembled WGS sequence"/>
</dbReference>
<evidence type="ECO:0000313" key="1">
    <source>
        <dbReference type="EMBL" id="EHL11789.1"/>
    </source>
</evidence>
<dbReference type="HOGENOM" id="CLU_148086_0_0_9"/>
<sequence>MQVTNTTCTVCRRNCFISVEHDDHEVYAVYGNSCHRGKEAAIEEALAKEKKFLGEIKIIGEKELLPVRTEGLIPKEKFAEAEAFCKNFRIPKPIRIGDILVENFLNTGVHLISLKTVS</sequence>
<dbReference type="RefSeq" id="WP_009534480.1">
    <property type="nucleotide sequence ID" value="NZ_KE148312.1"/>
</dbReference>
<keyword evidence="2" id="KW-1185">Reference proteome</keyword>
<accession>G9WMN6</accession>
<reference evidence="1" key="1">
    <citation type="submission" date="2011-08" db="EMBL/GenBank/DDBJ databases">
        <authorList>
            <consortium name="The Broad Institute Genome Sequencing Platform"/>
            <person name="Earl A."/>
            <person name="Ward D."/>
            <person name="Feldgarden M."/>
            <person name="Gevers D."/>
            <person name="Sizova M."/>
            <person name="Hazen A."/>
            <person name="Epstein S."/>
            <person name="Young S.K."/>
            <person name="Zeng Q."/>
            <person name="Gargeya S."/>
            <person name="Fitzgerald M."/>
            <person name="Haas B."/>
            <person name="Abouelleil A."/>
            <person name="Alvarado L."/>
            <person name="Arachchi H.M."/>
            <person name="Berlin A."/>
            <person name="Brown A."/>
            <person name="Chapman S.B."/>
            <person name="Chen Z."/>
            <person name="Dunbar C."/>
            <person name="Freedman E."/>
            <person name="Gearin G."/>
            <person name="Gellesch M."/>
            <person name="Goldberg J."/>
            <person name="Griggs A."/>
            <person name="Gujja S."/>
            <person name="Heiman D."/>
            <person name="Howarth C."/>
            <person name="Larson L."/>
            <person name="Lui A."/>
            <person name="MacDonald P.J.P."/>
            <person name="Montmayeur A."/>
            <person name="Murphy C."/>
            <person name="Neiman D."/>
            <person name="Pearson M."/>
            <person name="Priest M."/>
            <person name="Roberts A."/>
            <person name="Saif S."/>
            <person name="Shea T."/>
            <person name="Shenoy N."/>
            <person name="Sisk P."/>
            <person name="Stolte C."/>
            <person name="Sykes S."/>
            <person name="Wortman J."/>
            <person name="Nusbaum C."/>
            <person name="Birren B."/>
        </authorList>
    </citation>
    <scope>NUCLEOTIDE SEQUENCE</scope>
    <source>
        <strain evidence="1">ACB1</strain>
    </source>
</reference>
<dbReference type="Pfam" id="PF07892">
    <property type="entry name" value="DUF1667"/>
    <property type="match status" value="1"/>
</dbReference>
<reference evidence="1" key="2">
    <citation type="submission" date="2013-03" db="EMBL/GenBank/DDBJ databases">
        <title>The Genome Sequence of Oribacterium sp. ACB1.</title>
        <authorList>
            <consortium name="The Broad Institute Genomics Platform"/>
            <consortium name="The Broad Institute Genome Sequencing Center for Infectious Disease"/>
            <person name="Earl A."/>
            <person name="Ward D."/>
            <person name="Feldgarden M."/>
            <person name="Gevers D."/>
            <person name="Sizova M."/>
            <person name="Hazen A."/>
            <person name="Epstein S."/>
            <person name="Walker B."/>
            <person name="Young S."/>
            <person name="Zeng Q."/>
            <person name="Gargeya S."/>
            <person name="Fitzgerald M."/>
            <person name="Haas B."/>
            <person name="Abouelleil A."/>
            <person name="Allen A.W."/>
            <person name="Alvarado L."/>
            <person name="Arachchi H.M."/>
            <person name="Berlin A.M."/>
            <person name="Chapman S.B."/>
            <person name="Gainer-Dewar J."/>
            <person name="Goldberg J."/>
            <person name="Griggs A."/>
            <person name="Gujja S."/>
            <person name="Hansen M."/>
            <person name="Howarth C."/>
            <person name="Imamovic A."/>
            <person name="Ireland A."/>
            <person name="Larimer J."/>
            <person name="McCowan C."/>
            <person name="Murphy C."/>
            <person name="Pearson M."/>
            <person name="Poon T.W."/>
            <person name="Priest M."/>
            <person name="Roberts A."/>
            <person name="Saif S."/>
            <person name="Shea T."/>
            <person name="Sisk P."/>
            <person name="Sykes S."/>
            <person name="Wortman J."/>
            <person name="Nusbaum C."/>
            <person name="Birren B."/>
        </authorList>
    </citation>
    <scope>NUCLEOTIDE SEQUENCE [LARGE SCALE GENOMIC DNA]</scope>
    <source>
        <strain evidence="1">ACB1</strain>
    </source>
</reference>
<evidence type="ECO:0008006" key="3">
    <source>
        <dbReference type="Google" id="ProtNLM"/>
    </source>
</evidence>
<dbReference type="InterPro" id="IPR012460">
    <property type="entry name" value="DUF1667"/>
</dbReference>
<dbReference type="PANTHER" id="PTHR39450">
    <property type="entry name" value="MOLYBDOPTERIN OXIDOREDUCTASE, 4FE-4S CLUSTER-BINDING SUBUNIT"/>
    <property type="match status" value="1"/>
</dbReference>
<protein>
    <recommendedName>
        <fullName evidence="3">Molybdopterin oxidoreductase</fullName>
    </recommendedName>
</protein>
<dbReference type="InterPro" id="IPR036593">
    <property type="entry name" value="CPE0013-like_sf"/>
</dbReference>
<comment type="caution">
    <text evidence="1">The sequence shown here is derived from an EMBL/GenBank/DDBJ whole genome shotgun (WGS) entry which is preliminary data.</text>
</comment>
<dbReference type="AlphaFoldDB" id="G9WMN6"/>
<dbReference type="Gene3D" id="3.10.530.10">
    <property type="entry name" value="CPE0013-like"/>
    <property type="match status" value="1"/>
</dbReference>